<comment type="catalytic activity">
    <reaction evidence="14 15">
        <text>2'-deoxyribonucleotide-(2'-deoxyribose 5'-phosphate)-2'-deoxyribonucleotide-DNA = a 3'-end 2'-deoxyribonucleotide-(2,3-dehydro-2,3-deoxyribose 5'-phosphate)-DNA + a 5'-end 5'-phospho-2'-deoxyribonucleoside-DNA + H(+)</text>
        <dbReference type="Rhea" id="RHEA:66592"/>
        <dbReference type="Rhea" id="RHEA-COMP:13180"/>
        <dbReference type="Rhea" id="RHEA-COMP:16897"/>
        <dbReference type="Rhea" id="RHEA-COMP:17067"/>
        <dbReference type="ChEBI" id="CHEBI:15378"/>
        <dbReference type="ChEBI" id="CHEBI:136412"/>
        <dbReference type="ChEBI" id="CHEBI:157695"/>
        <dbReference type="ChEBI" id="CHEBI:167181"/>
        <dbReference type="EC" id="4.2.99.18"/>
    </reaction>
</comment>
<comment type="caution">
    <text evidence="15">Lacks conserved residue(s) required for the propagation of feature annotation.</text>
</comment>
<dbReference type="GO" id="GO:0003690">
    <property type="term" value="F:double-stranded DNA binding"/>
    <property type="evidence" value="ECO:0007669"/>
    <property type="project" value="UniProtKB-ARBA"/>
</dbReference>
<evidence type="ECO:0000256" key="13">
    <source>
        <dbReference type="ARBA" id="ARBA00023295"/>
    </source>
</evidence>
<dbReference type="AlphaFoldDB" id="A0A0R2H5Q4"/>
<comment type="catalytic activity">
    <reaction evidence="1 15">
        <text>Hydrolysis of DNA containing ring-opened 7-methylguanine residues, releasing 2,6-diamino-4-hydroxy-5-(N-methyl)formamidopyrimidine.</text>
        <dbReference type="EC" id="3.2.2.23"/>
    </reaction>
</comment>
<dbReference type="PANTHER" id="PTHR22993">
    <property type="entry name" value="FORMAMIDOPYRIMIDINE-DNA GLYCOSYLASE"/>
    <property type="match status" value="1"/>
</dbReference>
<dbReference type="GO" id="GO:0008270">
    <property type="term" value="F:zinc ion binding"/>
    <property type="evidence" value="ECO:0007669"/>
    <property type="project" value="UniProtKB-UniRule"/>
</dbReference>
<dbReference type="SUPFAM" id="SSF81624">
    <property type="entry name" value="N-terminal domain of MutM-like DNA repair proteins"/>
    <property type="match status" value="1"/>
</dbReference>
<dbReference type="InterPro" id="IPR015887">
    <property type="entry name" value="DNA_glyclase_Znf_dom_DNA_BS"/>
</dbReference>
<keyword evidence="13 15" id="KW-0326">Glycosidase</keyword>
<evidence type="ECO:0000256" key="10">
    <source>
        <dbReference type="ARBA" id="ARBA00023204"/>
    </source>
</evidence>
<keyword evidence="12 15" id="KW-0511">Multifunctional enzyme</keyword>
<dbReference type="HAMAP" id="MF_00103">
    <property type="entry name" value="Fapy_DNA_glycosyl"/>
    <property type="match status" value="1"/>
</dbReference>
<dbReference type="GO" id="GO:0034039">
    <property type="term" value="F:8-oxo-7,8-dihydroguanine DNA N-glycosylase activity"/>
    <property type="evidence" value="ECO:0007669"/>
    <property type="project" value="TreeGrafter"/>
</dbReference>
<keyword evidence="8 15" id="KW-0862">Zinc</keyword>
<dbReference type="SMART" id="SM00898">
    <property type="entry name" value="Fapy_DNA_glyco"/>
    <property type="match status" value="1"/>
</dbReference>
<dbReference type="Gene3D" id="1.10.8.50">
    <property type="match status" value="1"/>
</dbReference>
<dbReference type="GO" id="GO:0006284">
    <property type="term" value="P:base-excision repair"/>
    <property type="evidence" value="ECO:0007669"/>
    <property type="project" value="InterPro"/>
</dbReference>
<evidence type="ECO:0000313" key="19">
    <source>
        <dbReference type="Proteomes" id="UP000051639"/>
    </source>
</evidence>
<feature type="binding site" evidence="15">
    <location>
        <position position="115"/>
    </location>
    <ligand>
        <name>DNA</name>
        <dbReference type="ChEBI" id="CHEBI:16991"/>
    </ligand>
</feature>
<dbReference type="SUPFAM" id="SSF57716">
    <property type="entry name" value="Glucocorticoid receptor-like (DNA-binding domain)"/>
    <property type="match status" value="1"/>
</dbReference>
<dbReference type="NCBIfam" id="NF002211">
    <property type="entry name" value="PRK01103.1"/>
    <property type="match status" value="1"/>
</dbReference>
<evidence type="ECO:0000256" key="9">
    <source>
        <dbReference type="ARBA" id="ARBA00023125"/>
    </source>
</evidence>
<gene>
    <name evidence="15" type="primary">mutM</name>
    <name evidence="15" type="synonym">fpg</name>
    <name evidence="18" type="ORF">IV41_GL001584</name>
</gene>
<keyword evidence="10 15" id="KW-0234">DNA repair</keyword>
<feature type="domain" description="FPG-type" evidence="16">
    <location>
        <begin position="243"/>
        <end position="277"/>
    </location>
</feature>
<dbReference type="InterPro" id="IPR000214">
    <property type="entry name" value="Znf_DNA_glyclase/AP_lyase"/>
</dbReference>
<dbReference type="EC" id="4.2.99.18" evidence="15"/>
<evidence type="ECO:0000256" key="4">
    <source>
        <dbReference type="ARBA" id="ARBA00022723"/>
    </source>
</evidence>
<dbReference type="PATRIC" id="fig|148604.4.peg.1629"/>
<keyword evidence="7 15" id="KW-0378">Hydrolase</keyword>
<evidence type="ECO:0000313" key="18">
    <source>
        <dbReference type="EMBL" id="KRN45178.1"/>
    </source>
</evidence>
<feature type="active site" description="Proton donor; for delta-elimination activity" evidence="15">
    <location>
        <position position="267"/>
    </location>
</feature>
<dbReference type="Pfam" id="PF06827">
    <property type="entry name" value="zf-FPG_IleRS"/>
    <property type="match status" value="1"/>
</dbReference>
<dbReference type="CDD" id="cd08966">
    <property type="entry name" value="EcFpg-like_N"/>
    <property type="match status" value="1"/>
</dbReference>
<dbReference type="SUPFAM" id="SSF46946">
    <property type="entry name" value="S13-like H2TH domain"/>
    <property type="match status" value="1"/>
</dbReference>
<evidence type="ECO:0000256" key="2">
    <source>
        <dbReference type="ARBA" id="ARBA00009409"/>
    </source>
</evidence>
<feature type="active site" description="Proton donor; for beta-elimination activity" evidence="15">
    <location>
        <position position="62"/>
    </location>
</feature>
<keyword evidence="9 15" id="KW-0238">DNA-binding</keyword>
<sequence length="283" mass="31891">MSDFMPELPEVETVRRGLLRIAAGRQIQGIDIFYPKMIENPVDEFKEALVGQTIETIDRRGKYLLFRFSNQLTMISHLRMEGSYFNQPTGTTIDKHVHVLFHFTDGTDLGYRDTRKFGRMHLVTTGTEMNYGGLAKIGPEPTAATLTTTYLQEIMHKSRSKIKPFLLDQSHVAGLGNIYVDEVLWETKINPEQPTNTIPAAKVAQLRDNIIHELARATKHHGTTVHTFKNAFGDAGEFQNQLDVYGRSGEACRRCGTKLVKIKVAQRGTTFCPHCQPLVASDD</sequence>
<dbReference type="STRING" id="1203076.GCA_000312405_00670"/>
<protein>
    <recommendedName>
        <fullName evidence="15">Formamidopyrimidine-DNA glycosylase</fullName>
        <shortName evidence="15">Fapy-DNA glycosylase</shortName>
        <ecNumber evidence="15">3.2.2.23</ecNumber>
    </recommendedName>
    <alternativeName>
        <fullName evidence="15">DNA-(apurinic or apyrimidinic site) lyase MutM</fullName>
        <shortName evidence="15">AP lyase MutM</shortName>
        <ecNumber evidence="15">4.2.99.18</ecNumber>
    </alternativeName>
</protein>
<comment type="function">
    <text evidence="15">Involved in base excision repair of DNA damaged by oxidation or by mutagenic agents. Acts as DNA glycosylase that recognizes and removes damaged bases. Has a preference for oxidized purines, such as 7,8-dihydro-8-oxoguanine (8-oxoG). Has AP (apurinic/apyrimidinic) lyase activity and introduces nicks in the DNA strand. Cleaves the DNA backbone by beta-delta elimination to generate a single-strand break at the site of the removed base with both 3'- and 5'-phosphates.</text>
</comment>
<keyword evidence="4 15" id="KW-0479">Metal-binding</keyword>
<dbReference type="FunFam" id="1.10.8.50:FF:000003">
    <property type="entry name" value="Formamidopyrimidine-DNA glycosylase"/>
    <property type="match status" value="1"/>
</dbReference>
<evidence type="ECO:0000256" key="14">
    <source>
        <dbReference type="ARBA" id="ARBA00044632"/>
    </source>
</evidence>
<comment type="similarity">
    <text evidence="2 15">Belongs to the FPG family.</text>
</comment>
<dbReference type="NCBIfam" id="TIGR00577">
    <property type="entry name" value="fpg"/>
    <property type="match status" value="1"/>
</dbReference>
<evidence type="ECO:0000259" key="17">
    <source>
        <dbReference type="PROSITE" id="PS51068"/>
    </source>
</evidence>
<dbReference type="InterPro" id="IPR010979">
    <property type="entry name" value="Ribosomal_uS13-like_H2TH"/>
</dbReference>
<keyword evidence="6 15" id="KW-0863">Zinc-finger</keyword>
<comment type="caution">
    <text evidence="18">The sequence shown here is derived from an EMBL/GenBank/DDBJ whole genome shotgun (WGS) entry which is preliminary data.</text>
</comment>
<dbReference type="PANTHER" id="PTHR22993:SF9">
    <property type="entry name" value="FORMAMIDOPYRIMIDINE-DNA GLYCOSYLASE"/>
    <property type="match status" value="1"/>
</dbReference>
<feature type="binding site" evidence="15">
    <location>
        <position position="96"/>
    </location>
    <ligand>
        <name>DNA</name>
        <dbReference type="ChEBI" id="CHEBI:16991"/>
    </ligand>
</feature>
<evidence type="ECO:0000256" key="12">
    <source>
        <dbReference type="ARBA" id="ARBA00023268"/>
    </source>
</evidence>
<dbReference type="Gene3D" id="3.20.190.10">
    <property type="entry name" value="MutM-like, N-terminal"/>
    <property type="match status" value="1"/>
</dbReference>
<evidence type="ECO:0000256" key="6">
    <source>
        <dbReference type="ARBA" id="ARBA00022771"/>
    </source>
</evidence>
<feature type="active site" description="Proton donor" evidence="15">
    <location>
        <position position="7"/>
    </location>
</feature>
<organism evidence="18 19">
    <name type="scientific">Limosilactobacillus ingluviei</name>
    <dbReference type="NCBI Taxonomy" id="148604"/>
    <lineage>
        <taxon>Bacteria</taxon>
        <taxon>Bacillati</taxon>
        <taxon>Bacillota</taxon>
        <taxon>Bacilli</taxon>
        <taxon>Lactobacillales</taxon>
        <taxon>Lactobacillaceae</taxon>
        <taxon>Limosilactobacillus</taxon>
    </lineage>
</organism>
<dbReference type="PROSITE" id="PS51066">
    <property type="entry name" value="ZF_FPG_2"/>
    <property type="match status" value="1"/>
</dbReference>
<evidence type="ECO:0000256" key="8">
    <source>
        <dbReference type="ARBA" id="ARBA00022833"/>
    </source>
</evidence>
<feature type="domain" description="Formamidopyrimidine-DNA glycosylase catalytic" evidence="17">
    <location>
        <begin position="6"/>
        <end position="118"/>
    </location>
</feature>
<evidence type="ECO:0000256" key="7">
    <source>
        <dbReference type="ARBA" id="ARBA00022801"/>
    </source>
</evidence>
<name>A0A0R2H5Q4_9LACO</name>
<evidence type="ECO:0000256" key="1">
    <source>
        <dbReference type="ARBA" id="ARBA00001668"/>
    </source>
</evidence>
<dbReference type="InterPro" id="IPR035937">
    <property type="entry name" value="FPG_N"/>
</dbReference>
<dbReference type="Proteomes" id="UP000051639">
    <property type="component" value="Unassembled WGS sequence"/>
</dbReference>
<dbReference type="SMART" id="SM01232">
    <property type="entry name" value="H2TH"/>
    <property type="match status" value="1"/>
</dbReference>
<comment type="cofactor">
    <cofactor evidence="15">
        <name>Zn(2+)</name>
        <dbReference type="ChEBI" id="CHEBI:29105"/>
    </cofactor>
    <text evidence="15">Binds 1 zinc ion per subunit.</text>
</comment>
<proteinExistence type="inferred from homology"/>
<dbReference type="InterPro" id="IPR012319">
    <property type="entry name" value="FPG_cat"/>
</dbReference>
<dbReference type="PROSITE" id="PS51068">
    <property type="entry name" value="FPG_CAT"/>
    <property type="match status" value="1"/>
</dbReference>
<dbReference type="InterPro" id="IPR020629">
    <property type="entry name" value="FPG_Glyclase"/>
</dbReference>
<evidence type="ECO:0000256" key="15">
    <source>
        <dbReference type="HAMAP-Rule" id="MF_00103"/>
    </source>
</evidence>
<comment type="subunit">
    <text evidence="3 15">Monomer.</text>
</comment>
<evidence type="ECO:0000259" key="16">
    <source>
        <dbReference type="PROSITE" id="PS51066"/>
    </source>
</evidence>
<dbReference type="InterPro" id="IPR015886">
    <property type="entry name" value="H2TH_FPG"/>
</dbReference>
<dbReference type="EC" id="3.2.2.23" evidence="15"/>
<evidence type="ECO:0000256" key="3">
    <source>
        <dbReference type="ARBA" id="ARBA00011245"/>
    </source>
</evidence>
<evidence type="ECO:0000256" key="5">
    <source>
        <dbReference type="ARBA" id="ARBA00022763"/>
    </source>
</evidence>
<feature type="active site" description="Schiff-base intermediate with DNA" evidence="15">
    <location>
        <position position="6"/>
    </location>
</feature>
<dbReference type="Pfam" id="PF01149">
    <property type="entry name" value="Fapy_DNA_glyco"/>
    <property type="match status" value="1"/>
</dbReference>
<dbReference type="Pfam" id="PF06831">
    <property type="entry name" value="H2TH"/>
    <property type="match status" value="1"/>
</dbReference>
<dbReference type="GO" id="GO:0003684">
    <property type="term" value="F:damaged DNA binding"/>
    <property type="evidence" value="ECO:0007669"/>
    <property type="project" value="InterPro"/>
</dbReference>
<reference evidence="18 19" key="1">
    <citation type="journal article" date="2015" name="Genome Announc.">
        <title>Expanding the biotechnology potential of lactobacilli through comparative genomics of 213 strains and associated genera.</title>
        <authorList>
            <person name="Sun Z."/>
            <person name="Harris H.M."/>
            <person name="McCann A."/>
            <person name="Guo C."/>
            <person name="Argimon S."/>
            <person name="Zhang W."/>
            <person name="Yang X."/>
            <person name="Jeffery I.B."/>
            <person name="Cooney J.C."/>
            <person name="Kagawa T.F."/>
            <person name="Liu W."/>
            <person name="Song Y."/>
            <person name="Salvetti E."/>
            <person name="Wrobel A."/>
            <person name="Rasinkangas P."/>
            <person name="Parkhill J."/>
            <person name="Rea M.C."/>
            <person name="O'Sullivan O."/>
            <person name="Ritari J."/>
            <person name="Douillard F.P."/>
            <person name="Paul Ross R."/>
            <person name="Yang R."/>
            <person name="Briner A.E."/>
            <person name="Felis G.E."/>
            <person name="de Vos W.M."/>
            <person name="Barrangou R."/>
            <person name="Klaenhammer T.R."/>
            <person name="Caufield P.W."/>
            <person name="Cui Y."/>
            <person name="Zhang H."/>
            <person name="O'Toole P.W."/>
        </authorList>
    </citation>
    <scope>NUCLEOTIDE SEQUENCE [LARGE SCALE GENOMIC DNA]</scope>
    <source>
        <strain evidence="18 19">DSM 14792</strain>
    </source>
</reference>
<keyword evidence="5 15" id="KW-0227">DNA damage</keyword>
<keyword evidence="19" id="KW-1185">Reference proteome</keyword>
<keyword evidence="11 15" id="KW-0456">Lyase</keyword>
<dbReference type="eggNOG" id="COG0266">
    <property type="taxonomic scope" value="Bacteria"/>
</dbReference>
<dbReference type="InterPro" id="IPR010663">
    <property type="entry name" value="Znf_FPG/IleRS"/>
</dbReference>
<dbReference type="EMBL" id="JQBA01000005">
    <property type="protein sequence ID" value="KRN45178.1"/>
    <property type="molecule type" value="Genomic_DNA"/>
</dbReference>
<evidence type="ECO:0000256" key="11">
    <source>
        <dbReference type="ARBA" id="ARBA00023239"/>
    </source>
</evidence>
<dbReference type="PROSITE" id="PS01242">
    <property type="entry name" value="ZF_FPG_1"/>
    <property type="match status" value="1"/>
</dbReference>
<accession>A0A0R2H5Q4</accession>
<dbReference type="GO" id="GO:0140078">
    <property type="term" value="F:class I DNA-(apurinic or apyrimidinic site) endonuclease activity"/>
    <property type="evidence" value="ECO:0007669"/>
    <property type="project" value="UniProtKB-EC"/>
</dbReference>